<dbReference type="InterPro" id="IPR003423">
    <property type="entry name" value="OMP_efflux"/>
</dbReference>
<dbReference type="EMBL" id="JBHSNM010000001">
    <property type="protein sequence ID" value="MFC5568834.1"/>
    <property type="molecule type" value="Genomic_DNA"/>
</dbReference>
<protein>
    <submittedName>
        <fullName evidence="4">Efflux transporter outer membrane subunit</fullName>
    </submittedName>
</protein>
<dbReference type="Gene3D" id="2.20.200.10">
    <property type="entry name" value="Outer membrane efflux proteins (OEP)"/>
    <property type="match status" value="1"/>
</dbReference>
<accession>A0ABW0SJG0</accession>
<evidence type="ECO:0000313" key="4">
    <source>
        <dbReference type="EMBL" id="MFC5568834.1"/>
    </source>
</evidence>
<feature type="signal peptide" evidence="2">
    <location>
        <begin position="1"/>
        <end position="23"/>
    </location>
</feature>
<dbReference type="PANTHER" id="PTHR30203">
    <property type="entry name" value="OUTER MEMBRANE CATION EFFLUX PROTEIN"/>
    <property type="match status" value="1"/>
</dbReference>
<keyword evidence="2" id="KW-0449">Lipoprotein</keyword>
<sequence>MQALVLRRTAGAVSLILMLASCAVGPTYREPVPEAPVSWNAALPHDGNVATISEWWQQFDDPVLGQLIAASEADSPSLTKAWASIEKARAAVSSAKSGGLPVVTATNSASRSKQPAQSGATVITNTRSAGQDASWELDLFGKVRRSTEAAQARVDARVSDWHDARVSLAAEVADTYVQYRACILLAEAYESELTSMLQTEKATTSLVEAGFRPPSDGALALAGSASTRSSLVLQRAQCDLLVKSLVSLTAIDEARLRELMAAGSTKLPQPVALQVESVPAQVLRQRPDLASRERELAAASAEIGVAQADLYPSLSLSGSITVSTSNLASSATSWSFGPSLSLPIFDGGRRRAAVDSARASYTSALADYRHGVRNVVKEVEQALVNLDSAGRRADDAAIAAQEYRRYFHATEVSWRAGRDSLLTLEEARRTALSAEIQQITLQRDRVAYWIALYKALGGGWQPGTPASSPEAMAQQSAQRED</sequence>
<proteinExistence type="inferred from homology"/>
<feature type="region of interest" description="Disordered" evidence="3">
    <location>
        <begin position="462"/>
        <end position="481"/>
    </location>
</feature>
<dbReference type="InterPro" id="IPR010131">
    <property type="entry name" value="MdtP/NodT-like"/>
</dbReference>
<keyword evidence="2" id="KW-0472">Membrane</keyword>
<dbReference type="Proteomes" id="UP001596036">
    <property type="component" value="Unassembled WGS sequence"/>
</dbReference>
<organism evidence="4 5">
    <name type="scientific">Lysobacter yangpyeongensis</name>
    <dbReference type="NCBI Taxonomy" id="346182"/>
    <lineage>
        <taxon>Bacteria</taxon>
        <taxon>Pseudomonadati</taxon>
        <taxon>Pseudomonadota</taxon>
        <taxon>Gammaproteobacteria</taxon>
        <taxon>Lysobacterales</taxon>
        <taxon>Lysobacteraceae</taxon>
        <taxon>Lysobacter</taxon>
    </lineage>
</organism>
<gene>
    <name evidence="4" type="ORF">ACFPN1_01985</name>
</gene>
<comment type="similarity">
    <text evidence="1 2">Belongs to the outer membrane factor (OMF) (TC 1.B.17) family.</text>
</comment>
<feature type="region of interest" description="Disordered" evidence="3">
    <location>
        <begin position="105"/>
        <end position="127"/>
    </location>
</feature>
<keyword evidence="2" id="KW-1134">Transmembrane beta strand</keyword>
<feature type="chain" id="PRO_5045014090" evidence="2">
    <location>
        <begin position="24"/>
        <end position="481"/>
    </location>
</feature>
<reference evidence="5" key="1">
    <citation type="journal article" date="2019" name="Int. J. Syst. Evol. Microbiol.">
        <title>The Global Catalogue of Microorganisms (GCM) 10K type strain sequencing project: providing services to taxonomists for standard genome sequencing and annotation.</title>
        <authorList>
            <consortium name="The Broad Institute Genomics Platform"/>
            <consortium name="The Broad Institute Genome Sequencing Center for Infectious Disease"/>
            <person name="Wu L."/>
            <person name="Ma J."/>
        </authorList>
    </citation>
    <scope>NUCLEOTIDE SEQUENCE [LARGE SCALE GENOMIC DNA]</scope>
    <source>
        <strain evidence="5">KACC 11407</strain>
    </source>
</reference>
<evidence type="ECO:0000256" key="2">
    <source>
        <dbReference type="RuleBase" id="RU362097"/>
    </source>
</evidence>
<dbReference type="SUPFAM" id="SSF56954">
    <property type="entry name" value="Outer membrane efflux proteins (OEP)"/>
    <property type="match status" value="1"/>
</dbReference>
<keyword evidence="2" id="KW-0812">Transmembrane</keyword>
<dbReference type="PROSITE" id="PS51257">
    <property type="entry name" value="PROKAR_LIPOPROTEIN"/>
    <property type="match status" value="1"/>
</dbReference>
<keyword evidence="2" id="KW-0732">Signal</keyword>
<comment type="caution">
    <text evidence="4">The sequence shown here is derived from an EMBL/GenBank/DDBJ whole genome shotgun (WGS) entry which is preliminary data.</text>
</comment>
<keyword evidence="5" id="KW-1185">Reference proteome</keyword>
<keyword evidence="2" id="KW-0564">Palmitate</keyword>
<dbReference type="PANTHER" id="PTHR30203:SF29">
    <property type="entry name" value="PROTEIN CYAE"/>
    <property type="match status" value="1"/>
</dbReference>
<name>A0ABW0SJG0_9GAMM</name>
<dbReference type="NCBIfam" id="TIGR01845">
    <property type="entry name" value="outer_NodT"/>
    <property type="match status" value="1"/>
</dbReference>
<evidence type="ECO:0000256" key="3">
    <source>
        <dbReference type="SAM" id="MobiDB-lite"/>
    </source>
</evidence>
<evidence type="ECO:0000256" key="1">
    <source>
        <dbReference type="ARBA" id="ARBA00007613"/>
    </source>
</evidence>
<evidence type="ECO:0000313" key="5">
    <source>
        <dbReference type="Proteomes" id="UP001596036"/>
    </source>
</evidence>
<comment type="subcellular location">
    <subcellularLocation>
        <location evidence="2">Cell outer membrane</location>
        <topology evidence="2">Lipid-anchor</topology>
    </subcellularLocation>
</comment>
<dbReference type="Gene3D" id="1.20.1600.10">
    <property type="entry name" value="Outer membrane efflux proteins (OEP)"/>
    <property type="match status" value="1"/>
</dbReference>
<dbReference type="Pfam" id="PF02321">
    <property type="entry name" value="OEP"/>
    <property type="match status" value="2"/>
</dbReference>